<dbReference type="PRINTS" id="PR00385">
    <property type="entry name" value="P450"/>
</dbReference>
<keyword evidence="11" id="KW-1185">Reference proteome</keyword>
<dbReference type="Proteomes" id="UP001200034">
    <property type="component" value="Unassembled WGS sequence"/>
</dbReference>
<keyword evidence="3 8" id="KW-0349">Heme</keyword>
<dbReference type="PANTHER" id="PTHR24279">
    <property type="entry name" value="CYTOCHROME P450"/>
    <property type="match status" value="1"/>
</dbReference>
<evidence type="ECO:0000313" key="10">
    <source>
        <dbReference type="EMBL" id="KAH8359362.1"/>
    </source>
</evidence>
<dbReference type="PROSITE" id="PS00086">
    <property type="entry name" value="CYTOCHROME_P450"/>
    <property type="match status" value="1"/>
</dbReference>
<evidence type="ECO:0000313" key="11">
    <source>
        <dbReference type="Proteomes" id="UP001200034"/>
    </source>
</evidence>
<comment type="caution">
    <text evidence="10">The sequence shown here is derived from an EMBL/GenBank/DDBJ whole genome shotgun (WGS) entry which is preliminary data.</text>
</comment>
<evidence type="ECO:0000256" key="2">
    <source>
        <dbReference type="ARBA" id="ARBA00010617"/>
    </source>
</evidence>
<evidence type="ECO:0000256" key="3">
    <source>
        <dbReference type="ARBA" id="ARBA00022617"/>
    </source>
</evidence>
<dbReference type="EMBL" id="JAJJHW010003409">
    <property type="protein sequence ID" value="KAH8359362.1"/>
    <property type="molecule type" value="Genomic_DNA"/>
</dbReference>
<dbReference type="InterPro" id="IPR050479">
    <property type="entry name" value="CYP11_CYP27_families"/>
</dbReference>
<evidence type="ECO:0000256" key="1">
    <source>
        <dbReference type="ARBA" id="ARBA00001971"/>
    </source>
</evidence>
<name>A0AAD4JU50_9MUSC</name>
<proteinExistence type="inferred from homology"/>
<evidence type="ECO:0000256" key="8">
    <source>
        <dbReference type="PIRSR" id="PIRSR602401-1"/>
    </source>
</evidence>
<dbReference type="SUPFAM" id="SSF48264">
    <property type="entry name" value="Cytochrome P450"/>
    <property type="match status" value="1"/>
</dbReference>
<accession>A0AAD4JU50</accession>
<keyword evidence="7 9" id="KW-0503">Monooxygenase</keyword>
<dbReference type="GO" id="GO:0005506">
    <property type="term" value="F:iron ion binding"/>
    <property type="evidence" value="ECO:0007669"/>
    <property type="project" value="InterPro"/>
</dbReference>
<evidence type="ECO:0000256" key="9">
    <source>
        <dbReference type="RuleBase" id="RU000461"/>
    </source>
</evidence>
<organism evidence="10 11">
    <name type="scientific">Drosophila rubida</name>
    <dbReference type="NCBI Taxonomy" id="30044"/>
    <lineage>
        <taxon>Eukaryota</taxon>
        <taxon>Metazoa</taxon>
        <taxon>Ecdysozoa</taxon>
        <taxon>Arthropoda</taxon>
        <taxon>Hexapoda</taxon>
        <taxon>Insecta</taxon>
        <taxon>Pterygota</taxon>
        <taxon>Neoptera</taxon>
        <taxon>Endopterygota</taxon>
        <taxon>Diptera</taxon>
        <taxon>Brachycera</taxon>
        <taxon>Muscomorpha</taxon>
        <taxon>Ephydroidea</taxon>
        <taxon>Drosophilidae</taxon>
        <taxon>Drosophila</taxon>
    </lineage>
</organism>
<protein>
    <submittedName>
        <fullName evidence="10">Uncharacterized protein</fullName>
    </submittedName>
</protein>
<sequence>ASTVSLEEAKPYSQIPGPSKFNFIRSFLPGGRYRNVPAHEMFLDLSSRYGRIFRMPGVSGTDIVITLSPDDYAAIFRNEGQWPYRRSFKTFDYYKKVHRPEVFEGADGLTSGNGPAWGKMRTAVNPILLQPRNAKLYVGNLVQVNDEFLERIRAIRDPVSQEMPADFAEEIRRLVLESIGFVSLNTRLGLLGENRQSEEATRFIKALEQIVELGFLLDILPPIWKYLPDPNFKRLMRSLDTITDISTGHIQQALQRIEENVKAGRLSTEPGMEMSILEKLLRVDRQTAVIIAMDLFFAGADPTLVSLCGILLMLAKNPDKQARLLAEVRSVLPDKQTPWTIENTSNLPYLRACIKEGIRMYPIGPGTLRRMPTDVVLSGYRVVAGTDVGMASNYQMANLEQYVPRAREFLPERWLRDASNSNLVGATATPFMYLPFGFGPRACAGKRIVDMLLEITVARLVRNFEVGFDYPIENAFKAEFFVKPNMPFKFKFVERSA</sequence>
<dbReference type="Gene3D" id="1.10.630.10">
    <property type="entry name" value="Cytochrome P450"/>
    <property type="match status" value="1"/>
</dbReference>
<dbReference type="GO" id="GO:0016705">
    <property type="term" value="F:oxidoreductase activity, acting on paired donors, with incorporation or reduction of molecular oxygen"/>
    <property type="evidence" value="ECO:0007669"/>
    <property type="project" value="InterPro"/>
</dbReference>
<dbReference type="GO" id="GO:0020037">
    <property type="term" value="F:heme binding"/>
    <property type="evidence" value="ECO:0007669"/>
    <property type="project" value="InterPro"/>
</dbReference>
<evidence type="ECO:0000256" key="4">
    <source>
        <dbReference type="ARBA" id="ARBA00022723"/>
    </source>
</evidence>
<evidence type="ECO:0000256" key="7">
    <source>
        <dbReference type="ARBA" id="ARBA00023033"/>
    </source>
</evidence>
<evidence type="ECO:0000256" key="6">
    <source>
        <dbReference type="ARBA" id="ARBA00023004"/>
    </source>
</evidence>
<comment type="cofactor">
    <cofactor evidence="1 8">
        <name>heme</name>
        <dbReference type="ChEBI" id="CHEBI:30413"/>
    </cofactor>
</comment>
<dbReference type="InterPro" id="IPR036396">
    <property type="entry name" value="Cyt_P450_sf"/>
</dbReference>
<dbReference type="InterPro" id="IPR017972">
    <property type="entry name" value="Cyt_P450_CS"/>
</dbReference>
<dbReference type="PRINTS" id="PR00463">
    <property type="entry name" value="EP450I"/>
</dbReference>
<evidence type="ECO:0000256" key="5">
    <source>
        <dbReference type="ARBA" id="ARBA00023002"/>
    </source>
</evidence>
<feature type="non-terminal residue" evidence="10">
    <location>
        <position position="497"/>
    </location>
</feature>
<dbReference type="AlphaFoldDB" id="A0AAD4JU50"/>
<comment type="similarity">
    <text evidence="2 9">Belongs to the cytochrome P450 family.</text>
</comment>
<keyword evidence="6 8" id="KW-0408">Iron</keyword>
<feature type="binding site" description="axial binding residue" evidence="8">
    <location>
        <position position="443"/>
    </location>
    <ligand>
        <name>heme</name>
        <dbReference type="ChEBI" id="CHEBI:30413"/>
    </ligand>
    <ligandPart>
        <name>Fe</name>
        <dbReference type="ChEBI" id="CHEBI:18248"/>
    </ligandPart>
</feature>
<dbReference type="CDD" id="cd11054">
    <property type="entry name" value="CYP24A1-like"/>
    <property type="match status" value="1"/>
</dbReference>
<reference evidence="10" key="1">
    <citation type="journal article" date="2021" name="Mol. Ecol. Resour.">
        <title>Phylogenomic analyses of the genus Drosophila reveals genomic signals of climate adaptation.</title>
        <authorList>
            <person name="Li F."/>
            <person name="Rane R.V."/>
            <person name="Luria V."/>
            <person name="Xiong Z."/>
            <person name="Chen J."/>
            <person name="Li Z."/>
            <person name="Catullo R.A."/>
            <person name="Griffin P.C."/>
            <person name="Schiffer M."/>
            <person name="Pearce S."/>
            <person name="Lee S.F."/>
            <person name="McElroy K."/>
            <person name="Stocker A."/>
            <person name="Shirriffs J."/>
            <person name="Cockerell F."/>
            <person name="Coppin C."/>
            <person name="Sgro C.M."/>
            <person name="Karger A."/>
            <person name="Cain J.W."/>
            <person name="Weber J.A."/>
            <person name="Santpere G."/>
            <person name="Kirschner M.W."/>
            <person name="Hoffmann A.A."/>
            <person name="Oakeshott J.G."/>
            <person name="Zhang G."/>
        </authorList>
    </citation>
    <scope>NUCLEOTIDE SEQUENCE</scope>
    <source>
        <strain evidence="10">BGI-SZ-2011g</strain>
    </source>
</reference>
<keyword evidence="5 9" id="KW-0560">Oxidoreductase</keyword>
<dbReference type="InterPro" id="IPR002401">
    <property type="entry name" value="Cyt_P450_E_grp-I"/>
</dbReference>
<dbReference type="PANTHER" id="PTHR24279:SF120">
    <property type="entry name" value="CYTOCHROME P450"/>
    <property type="match status" value="1"/>
</dbReference>
<dbReference type="Pfam" id="PF00067">
    <property type="entry name" value="p450"/>
    <property type="match status" value="1"/>
</dbReference>
<dbReference type="InterPro" id="IPR001128">
    <property type="entry name" value="Cyt_P450"/>
</dbReference>
<dbReference type="GO" id="GO:0004497">
    <property type="term" value="F:monooxygenase activity"/>
    <property type="evidence" value="ECO:0007669"/>
    <property type="project" value="UniProtKB-KW"/>
</dbReference>
<keyword evidence="4 8" id="KW-0479">Metal-binding</keyword>
<dbReference type="FunFam" id="1.10.630.10:FF:000006">
    <property type="entry name" value="Cytochrome P450 302a1, mitochondrial"/>
    <property type="match status" value="1"/>
</dbReference>
<gene>
    <name evidence="10" type="ORF">KR093_006138</name>
</gene>